<gene>
    <name evidence="1" type="ORF">DSL92_01310</name>
</gene>
<evidence type="ECO:0000313" key="1">
    <source>
        <dbReference type="EMBL" id="RUA23097.1"/>
    </source>
</evidence>
<reference evidence="1" key="1">
    <citation type="submission" date="2018-12" db="EMBL/GenBank/DDBJ databases">
        <authorList>
            <person name="Jadhav K."/>
            <person name="Kushwaha B."/>
            <person name="Jadhav I."/>
        </authorList>
    </citation>
    <scope>NUCLEOTIDE SEQUENCE [LARGE SCALE GENOMIC DNA]</scope>
    <source>
        <strain evidence="1">SBS 10</strain>
    </source>
</reference>
<sequence length="67" mass="7573">MPPWRRLWKPLRSMVHLDETSRAGQAGQRRRLLPRSTPAIAILYDWPNATIPETSSGGTAHDHDSVL</sequence>
<comment type="caution">
    <text evidence="1">The sequence shown here is derived from an EMBL/GenBank/DDBJ whole genome shotgun (WGS) entry which is preliminary data.</text>
</comment>
<organism evidence="1">
    <name type="scientific">Billgrantia gudaonensis</name>
    <dbReference type="NCBI Taxonomy" id="376427"/>
    <lineage>
        <taxon>Bacteria</taxon>
        <taxon>Pseudomonadati</taxon>
        <taxon>Pseudomonadota</taxon>
        <taxon>Gammaproteobacteria</taxon>
        <taxon>Oceanospirillales</taxon>
        <taxon>Halomonadaceae</taxon>
        <taxon>Billgrantia</taxon>
    </lineage>
</organism>
<proteinExistence type="predicted"/>
<dbReference type="AlphaFoldDB" id="A0A3S0QS74"/>
<name>A0A3S0QS74_9GAMM</name>
<accession>A0A3S0QS74</accession>
<protein>
    <submittedName>
        <fullName evidence="1">Uncharacterized protein</fullName>
    </submittedName>
</protein>
<dbReference type="EMBL" id="RXHI01000003">
    <property type="protein sequence ID" value="RUA23097.1"/>
    <property type="molecule type" value="Genomic_DNA"/>
</dbReference>